<dbReference type="GeneID" id="77385766"/>
<comment type="caution">
    <text evidence="2">The sequence shown here is derived from an EMBL/GenBank/DDBJ whole genome shotgun (WGS) entry which is preliminary data.</text>
</comment>
<accession>A0A949T541</accession>
<reference evidence="2 4" key="1">
    <citation type="journal article" date="2021" name="Mol. Ecol.">
        <title>Polar bear-adapted Ursidibacter maritimus are remarkably conserved after generations in captivity.</title>
        <authorList>
            <person name="Espinosa-Gongora C."/>
            <person name="Hansen M.J."/>
            <person name="Bertelsen M.F."/>
            <person name="Bojesen A.M."/>
        </authorList>
    </citation>
    <scope>NUCLEOTIDE SEQUENCE</scope>
    <source>
        <strain evidence="2">Pb43105x</strain>
        <strain evidence="1 4">Pb43106</strain>
    </source>
</reference>
<dbReference type="Proteomes" id="UP001196379">
    <property type="component" value="Unassembled WGS sequence"/>
</dbReference>
<name>A0A949T541_9PAST</name>
<gene>
    <name evidence="1" type="ORF">HT657_02280</name>
    <name evidence="2" type="ORF">HT672_02815</name>
</gene>
<evidence type="ECO:0000313" key="4">
    <source>
        <dbReference type="Proteomes" id="UP001196379"/>
    </source>
</evidence>
<dbReference type="RefSeq" id="WP_157402627.1">
    <property type="nucleotide sequence ID" value="NZ_JABULZ010000014.1"/>
</dbReference>
<evidence type="ECO:0000313" key="2">
    <source>
        <dbReference type="EMBL" id="MBV6546233.1"/>
    </source>
</evidence>
<dbReference type="AlphaFoldDB" id="A0A949T541"/>
<dbReference type="OrthoDB" id="5679857at2"/>
<dbReference type="EMBL" id="JABULY010000001">
    <property type="protein sequence ID" value="MBV6530983.1"/>
    <property type="molecule type" value="Genomic_DNA"/>
</dbReference>
<evidence type="ECO:0000313" key="1">
    <source>
        <dbReference type="EMBL" id="MBV6530983.1"/>
    </source>
</evidence>
<dbReference type="Proteomes" id="UP000732858">
    <property type="component" value="Unassembled WGS sequence"/>
</dbReference>
<keyword evidence="4" id="KW-1185">Reference proteome</keyword>
<protein>
    <submittedName>
        <fullName evidence="2">DUF4035 domain-containing protein</fullName>
    </submittedName>
</protein>
<dbReference type="EMBL" id="JABUMC010000003">
    <property type="protein sequence ID" value="MBV6546233.1"/>
    <property type="molecule type" value="Genomic_DNA"/>
</dbReference>
<sequence>MISKILFGISFQLIYRTTQISHILAMTSRTPKVEQPRLSDYMQFFNEQAESIADYGVVYDLVKI</sequence>
<organism evidence="2 3">
    <name type="scientific">Ursidibacter maritimus</name>
    <dbReference type="NCBI Taxonomy" id="1331689"/>
    <lineage>
        <taxon>Bacteria</taxon>
        <taxon>Pseudomonadati</taxon>
        <taxon>Pseudomonadota</taxon>
        <taxon>Gammaproteobacteria</taxon>
        <taxon>Pasteurellales</taxon>
        <taxon>Pasteurellaceae</taxon>
        <taxon>Ursidibacter</taxon>
    </lineage>
</organism>
<proteinExistence type="predicted"/>
<evidence type="ECO:0000313" key="3">
    <source>
        <dbReference type="Proteomes" id="UP000732858"/>
    </source>
</evidence>